<dbReference type="OrthoDB" id="839288at2"/>
<evidence type="ECO:0000313" key="4">
    <source>
        <dbReference type="Proteomes" id="UP000295499"/>
    </source>
</evidence>
<dbReference type="Proteomes" id="UP000295499">
    <property type="component" value="Unassembled WGS sequence"/>
</dbReference>
<protein>
    <recommendedName>
        <fullName evidence="5">Transposase</fullName>
    </recommendedName>
</protein>
<feature type="coiled-coil region" evidence="1">
    <location>
        <begin position="103"/>
        <end position="130"/>
    </location>
</feature>
<evidence type="ECO:0000256" key="2">
    <source>
        <dbReference type="SAM" id="MobiDB-lite"/>
    </source>
</evidence>
<dbReference type="RefSeq" id="WP_133553932.1">
    <property type="nucleotide sequence ID" value="NZ_SNWM01000002.1"/>
</dbReference>
<organism evidence="3 4">
    <name type="scientific">Pedobacter duraquae</name>
    <dbReference type="NCBI Taxonomy" id="425511"/>
    <lineage>
        <taxon>Bacteria</taxon>
        <taxon>Pseudomonadati</taxon>
        <taxon>Bacteroidota</taxon>
        <taxon>Sphingobacteriia</taxon>
        <taxon>Sphingobacteriales</taxon>
        <taxon>Sphingobacteriaceae</taxon>
        <taxon>Pedobacter</taxon>
    </lineage>
</organism>
<comment type="caution">
    <text evidence="3">The sequence shown here is derived from an EMBL/GenBank/DDBJ whole genome shotgun (WGS) entry which is preliminary data.</text>
</comment>
<dbReference type="InterPro" id="IPR009057">
    <property type="entry name" value="Homeodomain-like_sf"/>
</dbReference>
<name>A0A4R6IKB9_9SPHI</name>
<dbReference type="SUPFAM" id="SSF46689">
    <property type="entry name" value="Homeodomain-like"/>
    <property type="match status" value="1"/>
</dbReference>
<sequence length="142" mass="16007">MGLSVPEMSLHKKVFQIRKMSIKNERPKKGKGGSTSPHTDSFRIQVALEYIDGPYSYAQIGRKYGVTEVSVRTFVYWYKKNHVTVMIEEQPEQEQPSSGSQDQKALEKKLALAEMKIAALEKVIAIANVEYGTDLKKKAATK</sequence>
<gene>
    <name evidence="3" type="ORF">CLV32_1489</name>
</gene>
<dbReference type="AlphaFoldDB" id="A0A4R6IKB9"/>
<evidence type="ECO:0008006" key="5">
    <source>
        <dbReference type="Google" id="ProtNLM"/>
    </source>
</evidence>
<keyword evidence="4" id="KW-1185">Reference proteome</keyword>
<evidence type="ECO:0000313" key="3">
    <source>
        <dbReference type="EMBL" id="TDO22514.1"/>
    </source>
</evidence>
<accession>A0A4R6IKB9</accession>
<proteinExistence type="predicted"/>
<reference evidence="3 4" key="1">
    <citation type="submission" date="2019-03" db="EMBL/GenBank/DDBJ databases">
        <title>Genomic Encyclopedia of Archaeal and Bacterial Type Strains, Phase II (KMG-II): from individual species to whole genera.</title>
        <authorList>
            <person name="Goeker M."/>
        </authorList>
    </citation>
    <scope>NUCLEOTIDE SEQUENCE [LARGE SCALE GENOMIC DNA]</scope>
    <source>
        <strain evidence="3 4">DSM 19034</strain>
    </source>
</reference>
<evidence type="ECO:0000256" key="1">
    <source>
        <dbReference type="SAM" id="Coils"/>
    </source>
</evidence>
<keyword evidence="1" id="KW-0175">Coiled coil</keyword>
<dbReference type="EMBL" id="SNWM01000002">
    <property type="protein sequence ID" value="TDO22514.1"/>
    <property type="molecule type" value="Genomic_DNA"/>
</dbReference>
<feature type="region of interest" description="Disordered" evidence="2">
    <location>
        <begin position="21"/>
        <end position="40"/>
    </location>
</feature>